<dbReference type="RefSeq" id="WP_162309329.1">
    <property type="nucleotide sequence ID" value="NZ_AP019400.1"/>
</dbReference>
<evidence type="ECO:0000313" key="4">
    <source>
        <dbReference type="EMBL" id="BBI33487.1"/>
    </source>
</evidence>
<dbReference type="InterPro" id="IPR011042">
    <property type="entry name" value="6-blade_b-propeller_TolB-like"/>
</dbReference>
<keyword evidence="1" id="KW-0677">Repeat</keyword>
<feature type="repeat" description="NHL" evidence="2">
    <location>
        <begin position="43"/>
        <end position="79"/>
    </location>
</feature>
<dbReference type="KEGG" id="cohn:KCTCHS21_28860"/>
<feature type="signal peptide" evidence="3">
    <location>
        <begin position="1"/>
        <end position="19"/>
    </location>
</feature>
<keyword evidence="5" id="KW-1185">Reference proteome</keyword>
<feature type="chain" id="PRO_5038655671" description="SMP-30/Gluconolactonase/LRE-like region domain-containing protein" evidence="3">
    <location>
        <begin position="20"/>
        <end position="293"/>
    </location>
</feature>
<dbReference type="InterPro" id="IPR001258">
    <property type="entry name" value="NHL_repeat"/>
</dbReference>
<dbReference type="EMBL" id="AP019400">
    <property type="protein sequence ID" value="BBI33487.1"/>
    <property type="molecule type" value="Genomic_DNA"/>
</dbReference>
<proteinExistence type="predicted"/>
<dbReference type="Proteomes" id="UP000289856">
    <property type="component" value="Chromosome"/>
</dbReference>
<evidence type="ECO:0008006" key="6">
    <source>
        <dbReference type="Google" id="ProtNLM"/>
    </source>
</evidence>
<sequence>MKKRSSILLKSVLSATVMASALFVGYGERAFAAPVFSQWGEDGEEDGQLSFPQGMAIDQAGNLYVADTMNSRVQKFSSDGQFLQKWDIDGMVYGMPRAIAVDHSGLVYVNSGQGNIRVFNSDGTELRRWIDSKFLNSGVLGMAVDQEGNVYVSNAGLHQIRKYDPTGQVLLTWGARGTDQGKFNAPSGIAINRDGTIFVADPGNFRIQQFDAMGSYLGQWGEGESDEAGKFSFPQALTFDQYGNLHVMETKIFEFKYLILMGNQLGCGGGKALVLENLRLHSVWPPIISEISL</sequence>
<reference evidence="4 5" key="1">
    <citation type="submission" date="2019-01" db="EMBL/GenBank/DDBJ databases">
        <title>Complete genome sequence of Cohnella hallensis HS21 isolated from Korean fir (Abies koreana) rhizospheric soil.</title>
        <authorList>
            <person name="Jiang L."/>
            <person name="Kang S.W."/>
            <person name="Kim S."/>
            <person name="Jung J."/>
            <person name="Kim C.Y."/>
            <person name="Kim D.H."/>
            <person name="Kim S.W."/>
            <person name="Lee J."/>
        </authorList>
    </citation>
    <scope>NUCLEOTIDE SEQUENCE [LARGE SCALE GENOMIC DNA]</scope>
    <source>
        <strain evidence="4 5">HS21</strain>
    </source>
</reference>
<dbReference type="PANTHER" id="PTHR24104:SF25">
    <property type="entry name" value="PROTEIN LIN-41"/>
    <property type="match status" value="1"/>
</dbReference>
<organism evidence="4 5">
    <name type="scientific">Cohnella abietis</name>
    <dbReference type="NCBI Taxonomy" id="2507935"/>
    <lineage>
        <taxon>Bacteria</taxon>
        <taxon>Bacillati</taxon>
        <taxon>Bacillota</taxon>
        <taxon>Bacilli</taxon>
        <taxon>Bacillales</taxon>
        <taxon>Paenibacillaceae</taxon>
        <taxon>Cohnella</taxon>
    </lineage>
</organism>
<gene>
    <name evidence="4" type="ORF">KCTCHS21_28860</name>
</gene>
<keyword evidence="3" id="KW-0732">Signal</keyword>
<accession>A0A3T1D5V7</accession>
<dbReference type="SUPFAM" id="SSF101898">
    <property type="entry name" value="NHL repeat"/>
    <property type="match status" value="1"/>
</dbReference>
<evidence type="ECO:0000256" key="1">
    <source>
        <dbReference type="ARBA" id="ARBA00022737"/>
    </source>
</evidence>
<feature type="repeat" description="NHL" evidence="2">
    <location>
        <begin position="174"/>
        <end position="213"/>
    </location>
</feature>
<dbReference type="PROSITE" id="PS51125">
    <property type="entry name" value="NHL"/>
    <property type="match status" value="2"/>
</dbReference>
<dbReference type="GO" id="GO:0008270">
    <property type="term" value="F:zinc ion binding"/>
    <property type="evidence" value="ECO:0007669"/>
    <property type="project" value="UniProtKB-KW"/>
</dbReference>
<dbReference type="InterPro" id="IPR050952">
    <property type="entry name" value="TRIM-NHL_E3_ligases"/>
</dbReference>
<evidence type="ECO:0000256" key="3">
    <source>
        <dbReference type="SAM" id="SignalP"/>
    </source>
</evidence>
<evidence type="ECO:0000313" key="5">
    <source>
        <dbReference type="Proteomes" id="UP000289856"/>
    </source>
</evidence>
<protein>
    <recommendedName>
        <fullName evidence="6">SMP-30/Gluconolactonase/LRE-like region domain-containing protein</fullName>
    </recommendedName>
</protein>
<name>A0A3T1D5V7_9BACL</name>
<dbReference type="PANTHER" id="PTHR24104">
    <property type="entry name" value="E3 UBIQUITIN-PROTEIN LIGASE NHLRC1-RELATED"/>
    <property type="match status" value="1"/>
</dbReference>
<dbReference type="Gene3D" id="2.120.10.30">
    <property type="entry name" value="TolB, C-terminal domain"/>
    <property type="match status" value="2"/>
</dbReference>
<dbReference type="AlphaFoldDB" id="A0A3T1D5V7"/>
<dbReference type="Pfam" id="PF01436">
    <property type="entry name" value="NHL"/>
    <property type="match status" value="2"/>
</dbReference>
<evidence type="ECO:0000256" key="2">
    <source>
        <dbReference type="PROSITE-ProRule" id="PRU00504"/>
    </source>
</evidence>